<organism evidence="5 6">
    <name type="scientific">Cytospora mali</name>
    <name type="common">Apple Valsa canker fungus</name>
    <name type="synonym">Valsa mali</name>
    <dbReference type="NCBI Taxonomy" id="578113"/>
    <lineage>
        <taxon>Eukaryota</taxon>
        <taxon>Fungi</taxon>
        <taxon>Dikarya</taxon>
        <taxon>Ascomycota</taxon>
        <taxon>Pezizomycotina</taxon>
        <taxon>Sordariomycetes</taxon>
        <taxon>Sordariomycetidae</taxon>
        <taxon>Diaporthales</taxon>
        <taxon>Cytosporaceae</taxon>
        <taxon>Cytospora</taxon>
    </lineage>
</organism>
<dbReference type="Proteomes" id="UP000078559">
    <property type="component" value="Chromosome 1"/>
</dbReference>
<evidence type="ECO:0000313" key="6">
    <source>
        <dbReference type="Proteomes" id="UP000078559"/>
    </source>
</evidence>
<name>A0A194VMX3_CYTMA</name>
<proteinExistence type="inferred from homology"/>
<dbReference type="PANTHER" id="PTHR43142">
    <property type="entry name" value="CARBOXYLIC ESTER HYDROLASE"/>
    <property type="match status" value="1"/>
</dbReference>
<evidence type="ECO:0000313" key="5">
    <source>
        <dbReference type="EMBL" id="KUI65514.1"/>
    </source>
</evidence>
<dbReference type="InterPro" id="IPR019826">
    <property type="entry name" value="Carboxylesterase_B_AS"/>
</dbReference>
<evidence type="ECO:0000256" key="3">
    <source>
        <dbReference type="RuleBase" id="RU361235"/>
    </source>
</evidence>
<dbReference type="InterPro" id="IPR029058">
    <property type="entry name" value="AB_hydrolase_fold"/>
</dbReference>
<evidence type="ECO:0000256" key="1">
    <source>
        <dbReference type="ARBA" id="ARBA00005964"/>
    </source>
</evidence>
<dbReference type="PANTHER" id="PTHR43142:SF3">
    <property type="entry name" value="PUTATIVE (AFU_ORTHOLOGUE AFUA_3G09070)-RELATED"/>
    <property type="match status" value="1"/>
</dbReference>
<reference evidence="5" key="1">
    <citation type="submission" date="2014-12" db="EMBL/GenBank/DDBJ databases">
        <title>Genome Sequence of Valsa Canker Pathogens Uncovers a Specific Adaption of Colonization on Woody Bark.</title>
        <authorList>
            <person name="Yin Z."/>
            <person name="Liu H."/>
            <person name="Gao X."/>
            <person name="Li Z."/>
            <person name="Song N."/>
            <person name="Ke X."/>
            <person name="Dai Q."/>
            <person name="Wu Y."/>
            <person name="Sun Y."/>
            <person name="Xu J.-R."/>
            <person name="Kang Z.K."/>
            <person name="Wang L."/>
            <person name="Huang L."/>
        </authorList>
    </citation>
    <scope>NUCLEOTIDE SEQUENCE [LARGE SCALE GENOMIC DNA]</scope>
    <source>
        <strain evidence="5">03-8</strain>
    </source>
</reference>
<dbReference type="AlphaFoldDB" id="A0A194VMX3"/>
<evidence type="ECO:0000259" key="4">
    <source>
        <dbReference type="Pfam" id="PF00135"/>
    </source>
</evidence>
<evidence type="ECO:0000256" key="2">
    <source>
        <dbReference type="ARBA" id="ARBA00022801"/>
    </source>
</evidence>
<sequence length="673" mass="73170">MLHWVAFPSFTFGLSPKDAEKLVLVVGEMRMDSMIQLNRLAVSVLEISYPDAVSGCHALSEQLWSPEQGTGGIRENLDYLIYEDKTTDDTQFWIAAQGNNTRAVSLSGGVLAVQPAVKLPVLCTQSAPFVNASYTDASTKWQVSVHSNGHAATVTAKNCLRFRDRTSFRFYGIRYAPEPQRFTYPVPYTGSNGTVSAISFGEACAQGSTLGSEDCLSLNVWTPYLPNPRDANHNANLKPVMFWIHGGAFTSGTGSDSTFDGGSVASRGDVVLVTINYRLSTLGFLALDDGVTNGNFGLADQITALDWVRAHIQDFGGDPDRITIFGQSAGAGSVRAIMASPKGVGKFAAAIAMSNLGGLNYGTTYSEYYSIEQEVKVAANDILNATNCTGAASQVDCLRAIPAHTLTSLSTVARYVVLDGTYITTENLTLTGPEAPYKLMMGTMREDGAALLSYPATTNETAFLAAYGWDIPQPTLDNLFPIPDGANQTLDLFNASSRLATDGVFRCADEATVYSGLQNGKYDSVYYYEFERSYQMAGYPGLSVCQPPITPSHPYGDPSLPYFRCHSGELYLVFGNLAFQGLPERDGFDLPFEQFALDSFTSFARTYDPNPDEGFLNARGYSNTSREIEQAGVWKPAEKGDLTMRALGWPSYQDSFREEPQCVGIGVPLTYWQ</sequence>
<dbReference type="EMBL" id="CM003098">
    <property type="protein sequence ID" value="KUI65514.1"/>
    <property type="molecule type" value="Genomic_DNA"/>
</dbReference>
<feature type="domain" description="Carboxylesterase type B" evidence="4">
    <location>
        <begin position="169"/>
        <end position="618"/>
    </location>
</feature>
<comment type="similarity">
    <text evidence="1 3">Belongs to the type-B carboxylesterase/lipase family.</text>
</comment>
<dbReference type="InterPro" id="IPR002018">
    <property type="entry name" value="CarbesteraseB"/>
</dbReference>
<dbReference type="Gene3D" id="3.40.50.1820">
    <property type="entry name" value="alpha/beta hydrolase"/>
    <property type="match status" value="1"/>
</dbReference>
<dbReference type="EC" id="3.1.1.-" evidence="3"/>
<keyword evidence="2 3" id="KW-0378">Hydrolase</keyword>
<dbReference type="SUPFAM" id="SSF53474">
    <property type="entry name" value="alpha/beta-Hydrolases"/>
    <property type="match status" value="1"/>
</dbReference>
<accession>A0A194VMX3</accession>
<keyword evidence="6" id="KW-1185">Reference proteome</keyword>
<gene>
    <name evidence="5" type="ORF">VM1G_00320</name>
</gene>
<dbReference type="PROSITE" id="PS00122">
    <property type="entry name" value="CARBOXYLESTERASE_B_1"/>
    <property type="match status" value="1"/>
</dbReference>
<dbReference type="OrthoDB" id="408631at2759"/>
<dbReference type="SMR" id="A0A194VMX3"/>
<dbReference type="GO" id="GO:0016787">
    <property type="term" value="F:hydrolase activity"/>
    <property type="evidence" value="ECO:0007669"/>
    <property type="project" value="UniProtKB-KW"/>
</dbReference>
<protein>
    <recommendedName>
        <fullName evidence="3">Carboxylic ester hydrolase</fullName>
        <ecNumber evidence="3">3.1.1.-</ecNumber>
    </recommendedName>
</protein>
<dbReference type="Pfam" id="PF00135">
    <property type="entry name" value="COesterase"/>
    <property type="match status" value="1"/>
</dbReference>